<dbReference type="Proteomes" id="UP000009038">
    <property type="component" value="Unassembled WGS sequence"/>
</dbReference>
<protein>
    <submittedName>
        <fullName evidence="1">Uncharacterized protein</fullName>
    </submittedName>
</protein>
<evidence type="ECO:0000313" key="1">
    <source>
        <dbReference type="EMBL" id="EHA25523.1"/>
    </source>
</evidence>
<accession>G3XWC0</accession>
<comment type="caution">
    <text evidence="1">The sequence shown here is derived from an EMBL/GenBank/DDBJ whole genome shotgun (WGS) entry which is preliminary data.</text>
</comment>
<name>G3XWC0_ASPNA</name>
<dbReference type="VEuPathDB" id="FungiDB:ASPNIDRAFT2_42117"/>
<organism evidence="1 2">
    <name type="scientific">Aspergillus niger (strain ATCC 1015 / CBS 113.46 / FGSC A1144 / LSHB Ac4 / NCTC 3858a / NRRL 328 / USDA 3528.7)</name>
    <dbReference type="NCBI Taxonomy" id="380704"/>
    <lineage>
        <taxon>Eukaryota</taxon>
        <taxon>Fungi</taxon>
        <taxon>Dikarya</taxon>
        <taxon>Ascomycota</taxon>
        <taxon>Pezizomycotina</taxon>
        <taxon>Eurotiomycetes</taxon>
        <taxon>Eurotiomycetidae</taxon>
        <taxon>Eurotiales</taxon>
        <taxon>Aspergillaceae</taxon>
        <taxon>Aspergillus</taxon>
        <taxon>Aspergillus subgen. Circumdati</taxon>
    </lineage>
</organism>
<sequence>MHAGTTAKHTYSAFLSGAGPGRTLLYTNDGLTRMQPSCEVRVVSGCSSHARCSKGGQACWLQLMTKFGVLPFPHPSSFVCEDVLFFSLKFYPLSPAGHRIMWAGSRHCLLGKKATIRCSEPPMCGTLSDKQPWFNIARPPLVPQLWELRRKYQEVEPTTFLMSIPIEELKDGEKEVNVLRAVECGSKQSDQLR</sequence>
<gene>
    <name evidence="1" type="ORF">ASPNIDRAFT_42117</name>
</gene>
<dbReference type="AlphaFoldDB" id="G3XWC0"/>
<reference evidence="1 2" key="1">
    <citation type="journal article" date="2011" name="Genome Res.">
        <title>Comparative genomics of citric-acid-producing Aspergillus niger ATCC 1015 versus enzyme-producing CBS 513.88.</title>
        <authorList>
            <person name="Andersen M.R."/>
            <person name="Salazar M.P."/>
            <person name="Schaap P.J."/>
            <person name="van de Vondervoort P.J."/>
            <person name="Culley D."/>
            <person name="Thykaer J."/>
            <person name="Frisvad J.C."/>
            <person name="Nielsen K.F."/>
            <person name="Albang R."/>
            <person name="Albermann K."/>
            <person name="Berka R.M."/>
            <person name="Braus G.H."/>
            <person name="Braus-Stromeyer S.A."/>
            <person name="Corrochano L.M."/>
            <person name="Dai Z."/>
            <person name="van Dijck P.W."/>
            <person name="Hofmann G."/>
            <person name="Lasure L.L."/>
            <person name="Magnuson J.K."/>
            <person name="Menke H."/>
            <person name="Meijer M."/>
            <person name="Meijer S.L."/>
            <person name="Nielsen J.B."/>
            <person name="Nielsen M.L."/>
            <person name="van Ooyen A.J."/>
            <person name="Pel H.J."/>
            <person name="Poulsen L."/>
            <person name="Samson R.A."/>
            <person name="Stam H."/>
            <person name="Tsang A."/>
            <person name="van den Brink J.M."/>
            <person name="Atkins A."/>
            <person name="Aerts A."/>
            <person name="Shapiro H."/>
            <person name="Pangilinan J."/>
            <person name="Salamov A."/>
            <person name="Lou Y."/>
            <person name="Lindquist E."/>
            <person name="Lucas S."/>
            <person name="Grimwood J."/>
            <person name="Grigoriev I.V."/>
            <person name="Kubicek C.P."/>
            <person name="Martinez D."/>
            <person name="van Peij N.N."/>
            <person name="Roubos J.A."/>
            <person name="Nielsen J."/>
            <person name="Baker S.E."/>
        </authorList>
    </citation>
    <scope>NUCLEOTIDE SEQUENCE [LARGE SCALE GENOMIC DNA]</scope>
    <source>
        <strain evidence="2">ATCC 1015 / CBS 113.46 / FGSC A1144 / LSHB Ac4 / NCTC 3858a / NRRL 328 / USDA 3528.7</strain>
    </source>
</reference>
<proteinExistence type="predicted"/>
<dbReference type="EMBL" id="ACJE01000006">
    <property type="protein sequence ID" value="EHA25523.1"/>
    <property type="molecule type" value="Genomic_DNA"/>
</dbReference>
<dbReference type="HOGENOM" id="CLU_1408437_0_0_1"/>
<evidence type="ECO:0000313" key="2">
    <source>
        <dbReference type="Proteomes" id="UP000009038"/>
    </source>
</evidence>